<proteinExistence type="predicted"/>
<feature type="chain" id="PRO_5037542878" evidence="2">
    <location>
        <begin position="42"/>
        <end position="330"/>
    </location>
</feature>
<dbReference type="Pfam" id="PF04264">
    <property type="entry name" value="YceI"/>
    <property type="match status" value="1"/>
</dbReference>
<comment type="caution">
    <text evidence="4">The sequence shown here is derived from an EMBL/GenBank/DDBJ whole genome shotgun (WGS) entry which is preliminary data.</text>
</comment>
<gene>
    <name evidence="4" type="ORF">C4F51_08090</name>
</gene>
<dbReference type="PROSITE" id="PS51173">
    <property type="entry name" value="CBM2"/>
    <property type="match status" value="1"/>
</dbReference>
<protein>
    <submittedName>
        <fullName evidence="4">Carbohydrate-binding protein</fullName>
    </submittedName>
</protein>
<feature type="signal peptide" evidence="2">
    <location>
        <begin position="1"/>
        <end position="41"/>
    </location>
</feature>
<dbReference type="InterPro" id="IPR007372">
    <property type="entry name" value="Lipid/polyisoprenoid-bd_YceI"/>
</dbReference>
<feature type="domain" description="CBM2" evidence="3">
    <location>
        <begin position="32"/>
        <end position="141"/>
    </location>
</feature>
<evidence type="ECO:0000259" key="3">
    <source>
        <dbReference type="PROSITE" id="PS51173"/>
    </source>
</evidence>
<dbReference type="InterPro" id="IPR012291">
    <property type="entry name" value="CBM2_carb-bd_dom_sf"/>
</dbReference>
<dbReference type="GO" id="GO:0030247">
    <property type="term" value="F:polysaccharide binding"/>
    <property type="evidence" value="ECO:0007669"/>
    <property type="project" value="UniProtKB-UniRule"/>
</dbReference>
<dbReference type="Gene3D" id="2.60.40.290">
    <property type="match status" value="1"/>
</dbReference>
<dbReference type="PANTHER" id="PTHR34406:SF1">
    <property type="entry name" value="PROTEIN YCEI"/>
    <property type="match status" value="1"/>
</dbReference>
<dbReference type="Gene3D" id="2.40.128.110">
    <property type="entry name" value="Lipid/polyisoprenoid-binding, YceI-like"/>
    <property type="match status" value="1"/>
</dbReference>
<organism evidence="4 5">
    <name type="scientific">Cellvibrio polysaccharolyticus</name>
    <dbReference type="NCBI Taxonomy" id="2082724"/>
    <lineage>
        <taxon>Bacteria</taxon>
        <taxon>Pseudomonadati</taxon>
        <taxon>Pseudomonadota</taxon>
        <taxon>Gammaproteobacteria</taxon>
        <taxon>Cellvibrionales</taxon>
        <taxon>Cellvibrionaceae</taxon>
        <taxon>Cellvibrio</taxon>
    </lineage>
</organism>
<sequence>MSRISVPPLTTVQRRKKASRCLSLAGLVLVTAATFSSQVQAGCEYVITNQWNDGFTANIRITNTGTTPINGWNVSWQYSGDNRLTSYWNANYSGDNPYSASNLGWNGNIQPNQSVEVGFQGTKGSASAEVVQVTGDVCGESASSSSVSSSSSSAGNQAAWDLDGTASYLNFVTTKNTHNVELHHFTALSGSIGNDGVARVSIDLNTVKTGVNLRDQRVRDFLFETVYYPSATITVNVPATVLNTLAVGQTAQTNVSADVDLHGVTKTVSALVSVQRLSDSRILVQSMAPVLTRATDFNLTAGVEVLRNLVNLSSISAAVPVDFTFVFDAR</sequence>
<dbReference type="InterPro" id="IPR001919">
    <property type="entry name" value="CBD2"/>
</dbReference>
<dbReference type="SMART" id="SM00867">
    <property type="entry name" value="YceI"/>
    <property type="match status" value="1"/>
</dbReference>
<evidence type="ECO:0000313" key="5">
    <source>
        <dbReference type="Proteomes" id="UP000652567"/>
    </source>
</evidence>
<evidence type="ECO:0000256" key="1">
    <source>
        <dbReference type="ARBA" id="ARBA00023157"/>
    </source>
</evidence>
<keyword evidence="1" id="KW-1015">Disulfide bond</keyword>
<dbReference type="InterPro" id="IPR008965">
    <property type="entry name" value="CBM2/CBM3_carb-bd_dom_sf"/>
</dbReference>
<dbReference type="Proteomes" id="UP000652567">
    <property type="component" value="Unassembled WGS sequence"/>
</dbReference>
<dbReference type="AlphaFoldDB" id="A0A928YT42"/>
<dbReference type="Pfam" id="PF00553">
    <property type="entry name" value="CBM_2"/>
    <property type="match status" value="1"/>
</dbReference>
<evidence type="ECO:0000256" key="2">
    <source>
        <dbReference type="SAM" id="SignalP"/>
    </source>
</evidence>
<name>A0A928YT42_9GAMM</name>
<dbReference type="EMBL" id="PRDL01000001">
    <property type="protein sequence ID" value="MBE8717146.1"/>
    <property type="molecule type" value="Genomic_DNA"/>
</dbReference>
<accession>A0A928YT42</accession>
<dbReference type="GO" id="GO:0005975">
    <property type="term" value="P:carbohydrate metabolic process"/>
    <property type="evidence" value="ECO:0007669"/>
    <property type="project" value="InterPro"/>
</dbReference>
<dbReference type="GO" id="GO:0004553">
    <property type="term" value="F:hydrolase activity, hydrolyzing O-glycosyl compounds"/>
    <property type="evidence" value="ECO:0007669"/>
    <property type="project" value="InterPro"/>
</dbReference>
<dbReference type="SUPFAM" id="SSF101874">
    <property type="entry name" value="YceI-like"/>
    <property type="match status" value="1"/>
</dbReference>
<dbReference type="InterPro" id="IPR036761">
    <property type="entry name" value="TTHA0802/YceI-like_sf"/>
</dbReference>
<dbReference type="RefSeq" id="WP_193908767.1">
    <property type="nucleotide sequence ID" value="NZ_PRDL01000001.1"/>
</dbReference>
<keyword evidence="2" id="KW-0732">Signal</keyword>
<reference evidence="4" key="1">
    <citation type="submission" date="2018-07" db="EMBL/GenBank/DDBJ databases">
        <title>Genome assembly of strain Ka43.</title>
        <authorList>
            <person name="Kukolya J."/>
            <person name="Nagy I."/>
            <person name="Horvath B."/>
            <person name="Toth A."/>
        </authorList>
    </citation>
    <scope>NUCLEOTIDE SEQUENCE</scope>
    <source>
        <strain evidence="4">KB43</strain>
    </source>
</reference>
<dbReference type="PANTHER" id="PTHR34406">
    <property type="entry name" value="PROTEIN YCEI"/>
    <property type="match status" value="1"/>
</dbReference>
<dbReference type="SUPFAM" id="SSF49384">
    <property type="entry name" value="Carbohydrate-binding domain"/>
    <property type="match status" value="1"/>
</dbReference>
<dbReference type="SMART" id="SM00637">
    <property type="entry name" value="CBD_II"/>
    <property type="match status" value="1"/>
</dbReference>
<keyword evidence="5" id="KW-1185">Reference proteome</keyword>
<evidence type="ECO:0000313" key="4">
    <source>
        <dbReference type="EMBL" id="MBE8717146.1"/>
    </source>
</evidence>